<sequence>MTTHASSRRALAVALALALGLAASAGIAATPSLGGNGVAFAPAIAAPAYFLRVTGPAGFLFEHQFGPGQPVGLDTPRGGWTEGAYTYEITPLAAAPRQRNEETTQTAASTPSESGSFRVQGGLIYLGDHLVTRNDSGHSAPPVPNDQVIADDLIVQGSTCIGLDCVNNESFGFDTLRLKENNTRIKFEDTSAAGFPTTDWQLTANDSASGGQDRFSIEDVTGATIPFTVTGGAPNNAVFISSTGRIGFRTATPVLDLHVNTSNTPAIRLEQNNAGGFTAQTWDVAGNEANFFVRDVTSGSRLPLRIRPGAPTSSLDISAAGLVGLGTASPSVRLHVNGSDGTTTQVLVRETSATTAPRDLLRLENGGPTRMRMKNTVTNNEWSLNAHDADFRITPAGAASVAMTIFPNGNVTIAGTLTQNSDRNSKENFRPLDHKALLQKIAALDISEWNFKSENKDVRHIGPMAQDFHARFGLGEREDRIAPLDTSGVALAAIQGLQQELGERDQRIAALEARLQKLDRLTEQLARDSAERTAAMPAAATACTPDIVATGL</sequence>
<dbReference type="Pfam" id="PF13884">
    <property type="entry name" value="Peptidase_S74"/>
    <property type="match status" value="1"/>
</dbReference>
<dbReference type="EMBL" id="SNZH01000004">
    <property type="protein sequence ID" value="TDR45775.1"/>
    <property type="molecule type" value="Genomic_DNA"/>
</dbReference>
<dbReference type="Proteomes" id="UP000295293">
    <property type="component" value="Unassembled WGS sequence"/>
</dbReference>
<feature type="compositionally biased region" description="Polar residues" evidence="2">
    <location>
        <begin position="103"/>
        <end position="115"/>
    </location>
</feature>
<dbReference type="PROSITE" id="PS51688">
    <property type="entry name" value="ICA"/>
    <property type="match status" value="1"/>
</dbReference>
<dbReference type="InterPro" id="IPR030392">
    <property type="entry name" value="S74_ICA"/>
</dbReference>
<feature type="chain" id="PRO_5020862677" evidence="3">
    <location>
        <begin position="26"/>
        <end position="552"/>
    </location>
</feature>
<dbReference type="PROSITE" id="PS51318">
    <property type="entry name" value="TAT"/>
    <property type="match status" value="1"/>
</dbReference>
<accession>A0A4R6Z2E8</accession>
<evidence type="ECO:0000313" key="5">
    <source>
        <dbReference type="EMBL" id="TDR45775.1"/>
    </source>
</evidence>
<evidence type="ECO:0000259" key="4">
    <source>
        <dbReference type="PROSITE" id="PS51688"/>
    </source>
</evidence>
<dbReference type="InterPro" id="IPR006311">
    <property type="entry name" value="TAT_signal"/>
</dbReference>
<organism evidence="5 6">
    <name type="scientific">Tahibacter aquaticus</name>
    <dbReference type="NCBI Taxonomy" id="520092"/>
    <lineage>
        <taxon>Bacteria</taxon>
        <taxon>Pseudomonadati</taxon>
        <taxon>Pseudomonadota</taxon>
        <taxon>Gammaproteobacteria</taxon>
        <taxon>Lysobacterales</taxon>
        <taxon>Rhodanobacteraceae</taxon>
        <taxon>Tahibacter</taxon>
    </lineage>
</organism>
<evidence type="ECO:0000313" key="6">
    <source>
        <dbReference type="Proteomes" id="UP000295293"/>
    </source>
</evidence>
<keyword evidence="1" id="KW-0175">Coiled coil</keyword>
<feature type="region of interest" description="Disordered" evidence="2">
    <location>
        <begin position="95"/>
        <end position="115"/>
    </location>
</feature>
<evidence type="ECO:0000256" key="2">
    <source>
        <dbReference type="SAM" id="MobiDB-lite"/>
    </source>
</evidence>
<proteinExistence type="predicted"/>
<dbReference type="RefSeq" id="WP_133818142.1">
    <property type="nucleotide sequence ID" value="NZ_SNZH01000004.1"/>
</dbReference>
<protein>
    <submittedName>
        <fullName evidence="5">Endosialidase-like protein</fullName>
    </submittedName>
</protein>
<dbReference type="AlphaFoldDB" id="A0A4R6Z2E8"/>
<keyword evidence="3" id="KW-0732">Signal</keyword>
<reference evidence="5 6" key="1">
    <citation type="submission" date="2019-03" db="EMBL/GenBank/DDBJ databases">
        <title>Genomic Encyclopedia of Type Strains, Phase IV (KMG-IV): sequencing the most valuable type-strain genomes for metagenomic binning, comparative biology and taxonomic classification.</title>
        <authorList>
            <person name="Goeker M."/>
        </authorList>
    </citation>
    <scope>NUCLEOTIDE SEQUENCE [LARGE SCALE GENOMIC DNA]</scope>
    <source>
        <strain evidence="5 6">DSM 21667</strain>
    </source>
</reference>
<dbReference type="OrthoDB" id="4463518at2"/>
<name>A0A4R6Z2E8_9GAMM</name>
<feature type="coiled-coil region" evidence="1">
    <location>
        <begin position="494"/>
        <end position="531"/>
    </location>
</feature>
<evidence type="ECO:0000256" key="3">
    <source>
        <dbReference type="SAM" id="SignalP"/>
    </source>
</evidence>
<evidence type="ECO:0000256" key="1">
    <source>
        <dbReference type="SAM" id="Coils"/>
    </source>
</evidence>
<comment type="caution">
    <text evidence="5">The sequence shown here is derived from an EMBL/GenBank/DDBJ whole genome shotgun (WGS) entry which is preliminary data.</text>
</comment>
<keyword evidence="6" id="KW-1185">Reference proteome</keyword>
<feature type="signal peptide" evidence="3">
    <location>
        <begin position="1"/>
        <end position="25"/>
    </location>
</feature>
<feature type="domain" description="Peptidase S74" evidence="4">
    <location>
        <begin position="421"/>
        <end position="515"/>
    </location>
</feature>
<gene>
    <name evidence="5" type="ORF">DFR29_104203</name>
</gene>